<organism evidence="1 2">
    <name type="scientific">Bacillus vallismortis</name>
    <dbReference type="NCBI Taxonomy" id="72361"/>
    <lineage>
        <taxon>Bacteria</taxon>
        <taxon>Bacillati</taxon>
        <taxon>Bacillota</taxon>
        <taxon>Bacilli</taxon>
        <taxon>Bacillales</taxon>
        <taxon>Bacillaceae</taxon>
        <taxon>Bacillus</taxon>
    </lineage>
</organism>
<dbReference type="EMBL" id="JALAOH010000091">
    <property type="protein sequence ID" value="MCY8318783.1"/>
    <property type="molecule type" value="Genomic_DNA"/>
</dbReference>
<dbReference type="RefSeq" id="WP_166851825.1">
    <property type="nucleotide sequence ID" value="NZ_JALAOH010000091.1"/>
</dbReference>
<sequence length="80" mass="9080">MNIKTLYGVVLKSNNDGERMNSFLSKDSALNEAEKLVNLIKSSSKKGFKVYLSDLEYDEYKNVILSDPLINSNSELIFEN</sequence>
<dbReference type="AlphaFoldDB" id="A0AAP3CM19"/>
<evidence type="ECO:0000313" key="1">
    <source>
        <dbReference type="EMBL" id="MCY8318783.1"/>
    </source>
</evidence>
<proteinExistence type="predicted"/>
<comment type="caution">
    <text evidence="1">The sequence shown here is derived from an EMBL/GenBank/DDBJ whole genome shotgun (WGS) entry which is preliminary data.</text>
</comment>
<name>A0AAP3CM19_BACVA</name>
<protein>
    <submittedName>
        <fullName evidence="1">Uncharacterized protein</fullName>
    </submittedName>
</protein>
<gene>
    <name evidence="1" type="ORF">MOC71_19150</name>
</gene>
<evidence type="ECO:0000313" key="2">
    <source>
        <dbReference type="Proteomes" id="UP001067121"/>
    </source>
</evidence>
<dbReference type="Proteomes" id="UP001067121">
    <property type="component" value="Unassembled WGS sequence"/>
</dbReference>
<reference evidence="1" key="1">
    <citation type="submission" date="2022-02" db="EMBL/GenBank/DDBJ databases">
        <title>Crop Bioprotection Bacillus Genome Sequencing.</title>
        <authorList>
            <person name="Dunlap C."/>
        </authorList>
    </citation>
    <scope>NUCLEOTIDE SEQUENCE</scope>
    <source>
        <strain evidence="1">98-1</strain>
    </source>
</reference>
<accession>A0AAP3CM19</accession>